<evidence type="ECO:0000256" key="3">
    <source>
        <dbReference type="SAM" id="Phobius"/>
    </source>
</evidence>
<feature type="transmembrane region" description="Helical" evidence="3">
    <location>
        <begin position="12"/>
        <end position="34"/>
    </location>
</feature>
<keyword evidence="5" id="KW-1185">Reference proteome</keyword>
<gene>
    <name evidence="4" type="ORF">IMW75_23130</name>
</gene>
<keyword evidence="3" id="KW-0472">Membrane</keyword>
<dbReference type="EMBL" id="JADEVO010000044">
    <property type="protein sequence ID" value="MBN3968158.1"/>
    <property type="molecule type" value="Genomic_DNA"/>
</dbReference>
<reference evidence="4 5" key="1">
    <citation type="journal article" date="2021" name="Int. J. Syst. Evol. Microbiol.">
        <title>Pseudomonas piscium sp. nov., Pseudomonas pisciculturae sp. nov., Pseudomonas mucoides sp. nov. and Pseudomonas neuropathica sp. nov. isolated from rainbow trout.</title>
        <authorList>
            <person name="Duman M."/>
            <person name="Mulet M."/>
            <person name="Altun S."/>
            <person name="Saticioglu I.B."/>
            <person name="Gomila M."/>
            <person name="Lalucat J."/>
            <person name="Garcia-Valdes E."/>
        </authorList>
    </citation>
    <scope>NUCLEOTIDE SEQUENCE [LARGE SCALE GENOMIC DNA]</scope>
    <source>
        <strain evidence="4 5">LMG 28632</strain>
    </source>
</reference>
<dbReference type="InterPro" id="IPR050465">
    <property type="entry name" value="UPF0194_transport"/>
</dbReference>
<dbReference type="Gene3D" id="2.40.50.100">
    <property type="match status" value="1"/>
</dbReference>
<organism evidence="4 5">
    <name type="scientific">Pseudomonas gregormendelii</name>
    <dbReference type="NCBI Taxonomy" id="1628277"/>
    <lineage>
        <taxon>Bacteria</taxon>
        <taxon>Pseudomonadati</taxon>
        <taxon>Pseudomonadota</taxon>
        <taxon>Gammaproteobacteria</taxon>
        <taxon>Pseudomonadales</taxon>
        <taxon>Pseudomonadaceae</taxon>
        <taxon>Pseudomonas</taxon>
    </lineage>
</organism>
<proteinExistence type="predicted"/>
<accession>A0ABS3ALW0</accession>
<dbReference type="Gene3D" id="1.10.287.470">
    <property type="entry name" value="Helix hairpin bin"/>
    <property type="match status" value="1"/>
</dbReference>
<evidence type="ECO:0000313" key="4">
    <source>
        <dbReference type="EMBL" id="MBN3968158.1"/>
    </source>
</evidence>
<comment type="subcellular location">
    <subcellularLocation>
        <location evidence="1">Cell envelope</location>
    </subcellularLocation>
</comment>
<evidence type="ECO:0000313" key="5">
    <source>
        <dbReference type="Proteomes" id="UP000772591"/>
    </source>
</evidence>
<dbReference type="SUPFAM" id="SSF111369">
    <property type="entry name" value="HlyD-like secretion proteins"/>
    <property type="match status" value="1"/>
</dbReference>
<evidence type="ECO:0000256" key="2">
    <source>
        <dbReference type="ARBA" id="ARBA00023054"/>
    </source>
</evidence>
<dbReference type="PANTHER" id="PTHR32347">
    <property type="entry name" value="EFFLUX SYSTEM COMPONENT YKNX-RELATED"/>
    <property type="match status" value="1"/>
</dbReference>
<keyword evidence="3" id="KW-1133">Transmembrane helix</keyword>
<evidence type="ECO:0000256" key="1">
    <source>
        <dbReference type="ARBA" id="ARBA00004196"/>
    </source>
</evidence>
<dbReference type="RefSeq" id="WP_205893874.1">
    <property type="nucleotide sequence ID" value="NZ_JADEVO010000044.1"/>
</dbReference>
<comment type="caution">
    <text evidence="4">The sequence shown here is derived from an EMBL/GenBank/DDBJ whole genome shotgun (WGS) entry which is preliminary data.</text>
</comment>
<name>A0ABS3ALW0_9PSED</name>
<dbReference type="Proteomes" id="UP000772591">
    <property type="component" value="Unassembled WGS sequence"/>
</dbReference>
<sequence>MTTEKTSLQRKRLHQGIVLALVLSLVGVMIGGYLQSDVAEAPAEQWLAVSEAPLKVRIGLLGKIEPQQVITLAAPFEGDIKRYLVEPGARVEAGQVLVEMDPALIETQLRDALAAKLKAQRAAAELRNWSNGSQMMRARRAVSAAQMALGNAQRKLTESRTLFERGIISRSEVDDLEQQVQALDIGLAAAREDREQVLEQGEGEFLQIAEMELSNATVKYDAVRKLLDEQTVRAPFAGVIVPIGVDSDSTGAGASVHAGSKVGKGQPMFGLANLEQLKIASRVSELDVNQLQPGQAVDIEGDGFGQRLSGVVDVVSRIALPDDDPGSAAQFPISLSISPIATDRQHEIRLGMSARLHIVTYSNDRAIVVAPGAIQEEAGAFFVEYREGDNQLSQRVAVTVGRSVAHGVEVFGLKSGFVRVAG</sequence>
<keyword evidence="2" id="KW-0175">Coiled coil</keyword>
<protein>
    <submittedName>
        <fullName evidence="4">HlyD family efflux transporter periplasmic adaptor subunit</fullName>
    </submittedName>
</protein>
<keyword evidence="3" id="KW-0812">Transmembrane</keyword>
<dbReference type="Gene3D" id="2.40.30.170">
    <property type="match status" value="1"/>
</dbReference>